<dbReference type="Proteomes" id="UP001236800">
    <property type="component" value="Chromosome"/>
</dbReference>
<name>A0AA50KEL6_9GAMM</name>
<feature type="compositionally biased region" description="Polar residues" evidence="1">
    <location>
        <begin position="106"/>
        <end position="122"/>
    </location>
</feature>
<organism evidence="2">
    <name type="scientific">Shewanella oncorhynchi</name>
    <dbReference type="NCBI Taxonomy" id="2726434"/>
    <lineage>
        <taxon>Bacteria</taxon>
        <taxon>Pseudomonadati</taxon>
        <taxon>Pseudomonadota</taxon>
        <taxon>Gammaproteobacteria</taxon>
        <taxon>Alteromonadales</taxon>
        <taxon>Shewanellaceae</taxon>
        <taxon>Shewanella</taxon>
    </lineage>
</organism>
<dbReference type="RefSeq" id="WP_212600493.1">
    <property type="nucleotide sequence ID" value="NZ_CP132914.1"/>
</dbReference>
<feature type="region of interest" description="Disordered" evidence="1">
    <location>
        <begin position="42"/>
        <end position="130"/>
    </location>
</feature>
<reference evidence="2" key="1">
    <citation type="submission" date="2023-08" db="EMBL/GenBank/DDBJ databases">
        <title>Complete genome sequence of Shewanella oncorhynchi Z-P2, a siderophore putrebactin-producing bacterium.</title>
        <authorList>
            <person name="Zhang Y."/>
        </authorList>
    </citation>
    <scope>NUCLEOTIDE SEQUENCE</scope>
    <source>
        <strain evidence="2">Z-P2</strain>
    </source>
</reference>
<accession>A0AA50KEL6</accession>
<evidence type="ECO:0000313" key="2">
    <source>
        <dbReference type="EMBL" id="WMB73489.1"/>
    </source>
</evidence>
<dbReference type="GeneID" id="301337994"/>
<evidence type="ECO:0000256" key="1">
    <source>
        <dbReference type="SAM" id="MobiDB-lite"/>
    </source>
</evidence>
<dbReference type="EMBL" id="CP132914">
    <property type="protein sequence ID" value="WMB73489.1"/>
    <property type="molecule type" value="Genomic_DNA"/>
</dbReference>
<gene>
    <name evidence="2" type="ORF">RA178_02380</name>
</gene>
<protein>
    <submittedName>
        <fullName evidence="2">Uncharacterized protein</fullName>
    </submittedName>
</protein>
<sequence length="130" mass="14041">MTKSAIFSILLCAAVLVGAMYFGDWTKQPYLNDIAAEIRKASAVIEPKKPSSSGTSTAEADAERDQSPKIIWDQMAHEKPSNKSQPEALIFNQAQPKPAKTDEALSKNTPLMDSGSGATQPETVKHNKPV</sequence>
<dbReference type="AlphaFoldDB" id="A0AA50KEL6"/>
<proteinExistence type="predicted"/>
<dbReference type="KEGG" id="sog:RA178_02380"/>